<dbReference type="AlphaFoldDB" id="A0A1I2X843"/>
<evidence type="ECO:0000259" key="1">
    <source>
        <dbReference type="Pfam" id="PF12008"/>
    </source>
</evidence>
<proteinExistence type="predicted"/>
<dbReference type="Proteomes" id="UP000199642">
    <property type="component" value="Unassembled WGS sequence"/>
</dbReference>
<accession>A0A1I2X843</accession>
<reference evidence="3" key="1">
    <citation type="submission" date="2016-10" db="EMBL/GenBank/DDBJ databases">
        <authorList>
            <person name="Varghese N."/>
            <person name="Submissions S."/>
        </authorList>
    </citation>
    <scope>NUCLEOTIDE SEQUENCE [LARGE SCALE GENOMIC DNA]</scope>
    <source>
        <strain evidence="3">DSM 19315</strain>
    </source>
</reference>
<evidence type="ECO:0000313" key="3">
    <source>
        <dbReference type="Proteomes" id="UP000199642"/>
    </source>
</evidence>
<gene>
    <name evidence="2" type="ORF">SAMN04487988_1176</name>
</gene>
<dbReference type="RefSeq" id="WP_092794051.1">
    <property type="nucleotide sequence ID" value="NZ_FOPC01000017.1"/>
</dbReference>
<feature type="domain" description="Type I restriction enzyme R protein C-terminal" evidence="1">
    <location>
        <begin position="244"/>
        <end position="371"/>
    </location>
</feature>
<dbReference type="Pfam" id="PF12008">
    <property type="entry name" value="EcoR124_C"/>
    <property type="match status" value="1"/>
</dbReference>
<sequence length="380" mass="43609">MELTKQSISNHSRLIPGIEGYLTLIDKIEENKSIHPDIAIETCKSLLEGLCLKGLSLLSDKYINSKSLRTKCKNDLKILTNTAFDEVYTDYVESQVHESLANMLIDISVTQKIKDNAKRKVREQAIEAVAKVSAIRNERGDISHGRDYPKTQESSITLSKSISSITDGICSFMIEQIAEKYLLKLKTQDRLIYQDLTDFNDWLDEMHHVSTIKVDFSKILYENAYDKYEEYYYTEYIDLVETEEEATKEISDTLEEEAKEVIAEAIEAETSIEQPVPEKTEKSTEKKVEKLVTDFDEETFWTEDKIQALQEFAEAENLKVEELKVVVNEYLFSEKPPLRDDVAKTMLERPKLSELKTVVPSLTEKIMAFANDLKNPEAEA</sequence>
<dbReference type="OrthoDB" id="6689311at2"/>
<protein>
    <recommendedName>
        <fullName evidence="1">Type I restriction enzyme R protein C-terminal domain-containing protein</fullName>
    </recommendedName>
</protein>
<dbReference type="InterPro" id="IPR022625">
    <property type="entry name" value="TypeI_RM_Rsu_C"/>
</dbReference>
<dbReference type="EMBL" id="FOPC01000017">
    <property type="protein sequence ID" value="SFH09704.1"/>
    <property type="molecule type" value="Genomic_DNA"/>
</dbReference>
<name>A0A1I2X843_9BACT</name>
<organism evidence="2 3">
    <name type="scientific">Algoriphagus hitonicola</name>
    <dbReference type="NCBI Taxonomy" id="435880"/>
    <lineage>
        <taxon>Bacteria</taxon>
        <taxon>Pseudomonadati</taxon>
        <taxon>Bacteroidota</taxon>
        <taxon>Cytophagia</taxon>
        <taxon>Cytophagales</taxon>
        <taxon>Cyclobacteriaceae</taxon>
        <taxon>Algoriphagus</taxon>
    </lineage>
</organism>
<dbReference type="STRING" id="435880.SAMN04487988_1176"/>
<evidence type="ECO:0000313" key="2">
    <source>
        <dbReference type="EMBL" id="SFH09704.1"/>
    </source>
</evidence>
<keyword evidence="3" id="KW-1185">Reference proteome</keyword>